<protein>
    <recommendedName>
        <fullName evidence="1">Aminoglycoside phosphotransferase domain-containing protein</fullName>
    </recommendedName>
</protein>
<dbReference type="Proteomes" id="UP000256690">
    <property type="component" value="Unassembled WGS sequence"/>
</dbReference>
<sequence>MLPPISFPQKSKRRLPRRVNWDALCKYASFKNSDSPCRLPDQSAIGGVHLVRLLTFGDTQWIARVQLEPSTPATTSLLSADINVMEVVRARTNIRVPEIYRYEPSNENSVDAAFFLMEILPGEKREAFFKKVASIQVQLSPVRLPKIGSLIRRDDKSFDVGPLPVLGGPFSTATEFYLAWAKHARFPTNDKEIRKSMQSGPGDETLSSIHNFPRSVRDLAGKRSACDTGPFPLYHPDFHHSNIIVDDSFAVLGVIDWEGGCAVPWGPDNYDAGGKHRDPDAIRRLSERVQYARFVQEMESELGVDERLSRLMDSEIQGLAQAMKVYHDPGKLGFYCDVRRPFRK</sequence>
<comment type="caution">
    <text evidence="2">The sequence shown here is derived from an EMBL/GenBank/DDBJ whole genome shotgun (WGS) entry which is preliminary data.</text>
</comment>
<dbReference type="AlphaFoldDB" id="A0A3D8R3Z5"/>
<keyword evidence="3" id="KW-1185">Reference proteome</keyword>
<dbReference type="RefSeq" id="XP_026600572.1">
    <property type="nucleotide sequence ID" value="XM_026750559.1"/>
</dbReference>
<dbReference type="PANTHER" id="PTHR21310">
    <property type="entry name" value="AMINOGLYCOSIDE PHOSPHOTRANSFERASE-RELATED-RELATED"/>
    <property type="match status" value="1"/>
</dbReference>
<dbReference type="EMBL" id="PVWQ01000011">
    <property type="protein sequence ID" value="RDW68783.1"/>
    <property type="molecule type" value="Genomic_DNA"/>
</dbReference>
<accession>A0A3D8R3Z5</accession>
<dbReference type="Gene3D" id="3.90.1200.10">
    <property type="match status" value="1"/>
</dbReference>
<evidence type="ECO:0000259" key="1">
    <source>
        <dbReference type="Pfam" id="PF01636"/>
    </source>
</evidence>
<dbReference type="SUPFAM" id="SSF56112">
    <property type="entry name" value="Protein kinase-like (PK-like)"/>
    <property type="match status" value="1"/>
</dbReference>
<dbReference type="PANTHER" id="PTHR21310:SF15">
    <property type="entry name" value="AMINOGLYCOSIDE PHOSPHOTRANSFERASE DOMAIN-CONTAINING PROTEIN"/>
    <property type="match status" value="1"/>
</dbReference>
<dbReference type="InterPro" id="IPR011009">
    <property type="entry name" value="Kinase-like_dom_sf"/>
</dbReference>
<name>A0A3D8R3Z5_9EURO</name>
<dbReference type="Pfam" id="PF01636">
    <property type="entry name" value="APH"/>
    <property type="match status" value="1"/>
</dbReference>
<dbReference type="OrthoDB" id="10003767at2759"/>
<reference evidence="2 3" key="1">
    <citation type="journal article" date="2018" name="IMA Fungus">
        <title>IMA Genome-F 9: Draft genome sequence of Annulohypoxylon stygium, Aspergillus mulundensis, Berkeleyomyces basicola (syn. Thielaviopsis basicola), Ceratocystis smalleyi, two Cercospora beticola strains, Coleophoma cylindrospora, Fusarium fracticaudum, Phialophora cf. hyalina, and Morchella septimelata.</title>
        <authorList>
            <person name="Wingfield B.D."/>
            <person name="Bills G.F."/>
            <person name="Dong Y."/>
            <person name="Huang W."/>
            <person name="Nel W.J."/>
            <person name="Swalarsk-Parry B.S."/>
            <person name="Vaghefi N."/>
            <person name="Wilken P.M."/>
            <person name="An Z."/>
            <person name="de Beer Z.W."/>
            <person name="De Vos L."/>
            <person name="Chen L."/>
            <person name="Duong T.A."/>
            <person name="Gao Y."/>
            <person name="Hammerbacher A."/>
            <person name="Kikkert J.R."/>
            <person name="Li Y."/>
            <person name="Li H."/>
            <person name="Li K."/>
            <person name="Li Q."/>
            <person name="Liu X."/>
            <person name="Ma X."/>
            <person name="Naidoo K."/>
            <person name="Pethybridge S.J."/>
            <person name="Sun J."/>
            <person name="Steenkamp E.T."/>
            <person name="van der Nest M.A."/>
            <person name="van Wyk S."/>
            <person name="Wingfield M.J."/>
            <person name="Xiong C."/>
            <person name="Yue Q."/>
            <person name="Zhang X."/>
        </authorList>
    </citation>
    <scope>NUCLEOTIDE SEQUENCE [LARGE SCALE GENOMIC DNA]</scope>
    <source>
        <strain evidence="2 3">DSM 5745</strain>
    </source>
</reference>
<dbReference type="GeneID" id="38118913"/>
<feature type="domain" description="Aminoglycoside phosphotransferase" evidence="1">
    <location>
        <begin position="60"/>
        <end position="259"/>
    </location>
</feature>
<gene>
    <name evidence="2" type="ORF">DSM5745_08543</name>
</gene>
<organism evidence="2 3">
    <name type="scientific">Aspergillus mulundensis</name>
    <dbReference type="NCBI Taxonomy" id="1810919"/>
    <lineage>
        <taxon>Eukaryota</taxon>
        <taxon>Fungi</taxon>
        <taxon>Dikarya</taxon>
        <taxon>Ascomycota</taxon>
        <taxon>Pezizomycotina</taxon>
        <taxon>Eurotiomycetes</taxon>
        <taxon>Eurotiomycetidae</taxon>
        <taxon>Eurotiales</taxon>
        <taxon>Aspergillaceae</taxon>
        <taxon>Aspergillus</taxon>
        <taxon>Aspergillus subgen. Nidulantes</taxon>
    </lineage>
</organism>
<dbReference type="InterPro" id="IPR002575">
    <property type="entry name" value="Aminoglycoside_PTrfase"/>
</dbReference>
<dbReference type="InterPro" id="IPR051678">
    <property type="entry name" value="AGP_Transferase"/>
</dbReference>
<dbReference type="STRING" id="1810919.A0A3D8R3Z5"/>
<proteinExistence type="predicted"/>
<evidence type="ECO:0000313" key="3">
    <source>
        <dbReference type="Proteomes" id="UP000256690"/>
    </source>
</evidence>
<evidence type="ECO:0000313" key="2">
    <source>
        <dbReference type="EMBL" id="RDW68783.1"/>
    </source>
</evidence>